<evidence type="ECO:0000256" key="1">
    <source>
        <dbReference type="ARBA" id="ARBA00008666"/>
    </source>
</evidence>
<evidence type="ECO:0000313" key="2">
    <source>
        <dbReference type="Ensembl" id="ENSMPUP00000012244.1"/>
    </source>
</evidence>
<reference evidence="2" key="1">
    <citation type="submission" date="2024-06" db="UniProtKB">
        <authorList>
            <consortium name="Ensembl"/>
        </authorList>
    </citation>
    <scope>IDENTIFICATION</scope>
</reference>
<dbReference type="InParanoid" id="M3YLN7"/>
<dbReference type="PANTHER" id="PTHR33560:SF2">
    <property type="entry name" value="PROTEIN FAM227B"/>
    <property type="match status" value="1"/>
</dbReference>
<dbReference type="STRING" id="9669.ENSMPUP00000012244"/>
<dbReference type="HOGENOM" id="CLU_2102511_0_0_1"/>
<protein>
    <submittedName>
        <fullName evidence="2">Uncharacterized protein</fullName>
    </submittedName>
</protein>
<dbReference type="InterPro" id="IPR029417">
    <property type="entry name" value="FAM227"/>
</dbReference>
<organism evidence="2">
    <name type="scientific">Mustela putorius furo</name>
    <name type="common">European domestic ferret</name>
    <name type="synonym">Mustela furo</name>
    <dbReference type="NCBI Taxonomy" id="9669"/>
    <lineage>
        <taxon>Eukaryota</taxon>
        <taxon>Metazoa</taxon>
        <taxon>Chordata</taxon>
        <taxon>Craniata</taxon>
        <taxon>Vertebrata</taxon>
        <taxon>Euteleostomi</taxon>
        <taxon>Mammalia</taxon>
        <taxon>Eutheria</taxon>
        <taxon>Laurasiatheria</taxon>
        <taxon>Carnivora</taxon>
        <taxon>Caniformia</taxon>
        <taxon>Musteloidea</taxon>
        <taxon>Mustelidae</taxon>
        <taxon>Mustelinae</taxon>
        <taxon>Mustela</taxon>
    </lineage>
</organism>
<accession>M3YLN7</accession>
<dbReference type="PANTHER" id="PTHR33560">
    <property type="entry name" value="PROTEIN FAM227B"/>
    <property type="match status" value="1"/>
</dbReference>
<sequence length="116" mass="13722">FYVILYKNHFLKSVFVCFLIFSNPDIQNVFQHLQCFQEWFSHYISTGPEFNRVLFNFGGRSPLILYYLKMHELAGISKAPRQTKIKLTEISQEPYPFISFALMLSISKIFKTTKCH</sequence>
<proteinExistence type="inferred from homology"/>
<dbReference type="AlphaFoldDB" id="M3YLN7"/>
<dbReference type="EMBL" id="AEYP01028602">
    <property type="status" value="NOT_ANNOTATED_CDS"/>
    <property type="molecule type" value="Genomic_DNA"/>
</dbReference>
<name>M3YLN7_MUSPF</name>
<dbReference type="Ensembl" id="ENSMPUT00000012444.1">
    <property type="protein sequence ID" value="ENSMPUP00000012244.1"/>
    <property type="gene ID" value="ENSMPUG00000012339.1"/>
</dbReference>
<comment type="similarity">
    <text evidence="1">Belongs to the FAM227 family.</text>
</comment>